<comment type="function">
    <text evidence="11">Plays a central role in 2-thiolation of mcm(5)S(2)U at tRNA wobble positions of cytosolic tRNA(Lys), tRNA(Glu) and tRNA(Gln). Acts by mediating the C-terminal thiocarboxylation of the sulfur carrier URM1. Its N-terminus first activates URM1 as acyl-adenylate (-COAMP), then the persulfide sulfur on the catalytic cysteine is transferred to URM1 to form thiocarboxylation (-COSH) of its C-terminus. The reaction probably involves hydrogen sulfide that is generated from the persulfide intermediate and that acts as nucleophile towards URM1. Subsequently, a transient disulfide bond is formed. Does not use thiosulfate as sulfur donor; NFS1 probably acting as a sulfur donor for thiocarboxylation reactions.</text>
</comment>
<dbReference type="PROSITE" id="PS50206">
    <property type="entry name" value="RHODANESE_3"/>
    <property type="match status" value="1"/>
</dbReference>
<protein>
    <recommendedName>
        <fullName evidence="11">Adenylyltransferase and sulfurtransferase MOCS3 homolog</fullName>
    </recommendedName>
    <alternativeName>
        <fullName evidence="11">UBA4 homolog</fullName>
    </alternativeName>
    <alternativeName>
        <fullName evidence="11">Ubiquitin-like protein activator 4 homolog</fullName>
    </alternativeName>
    <domain>
        <recommendedName>
            <fullName evidence="11">Adenylyltransferase</fullName>
            <ecNumber evidence="11">2.7.7.-</ecNumber>
        </recommendedName>
    </domain>
    <domain>
        <recommendedName>
            <fullName evidence="11">Sulfurtransferase</fullName>
            <ecNumber evidence="11">2.8.1.-</ecNumber>
        </recommendedName>
    </domain>
</protein>
<dbReference type="Gene3D" id="3.40.50.720">
    <property type="entry name" value="NAD(P)-binding Rossmann-like Domain"/>
    <property type="match status" value="1"/>
</dbReference>
<dbReference type="InterPro" id="IPR028885">
    <property type="entry name" value="MOCS3/Uba4"/>
</dbReference>
<feature type="binding site" evidence="11">
    <location>
        <begin position="132"/>
        <end position="133"/>
    </location>
    <ligand>
        <name>ATP</name>
        <dbReference type="ChEBI" id="CHEBI:30616"/>
    </ligand>
</feature>
<feature type="binding site" evidence="11">
    <location>
        <position position="43"/>
    </location>
    <ligand>
        <name>ATP</name>
        <dbReference type="ChEBI" id="CHEBI:30616"/>
    </ligand>
</feature>
<dbReference type="AlphaFoldDB" id="A0AA88I1I3"/>
<dbReference type="GO" id="GO:0032447">
    <property type="term" value="P:protein urmylation"/>
    <property type="evidence" value="ECO:0007669"/>
    <property type="project" value="TreeGrafter"/>
</dbReference>
<keyword evidence="10 11" id="KW-0511">Multifunctional enzyme</keyword>
<evidence type="ECO:0000256" key="8">
    <source>
        <dbReference type="ARBA" id="ARBA00022840"/>
    </source>
</evidence>
<comment type="subcellular location">
    <subcellularLocation>
        <location evidence="1">Cytoplasm</location>
        <location evidence="1">Cytosol</location>
    </subcellularLocation>
</comment>
<comment type="caution">
    <text evidence="13">The sequence shown here is derived from an EMBL/GenBank/DDBJ whole genome shotgun (WGS) entry which is preliminary data.</text>
</comment>
<sequence length="397" mass="43411">MESETIGRQALERYSRQIILPGVGVEKQLLLAKSSVLVVGCGGLGCPAALYLAAGGVGTIGLVDHDTVETSNLHRQILHKERTVGMPKAESASESLSALNSSIEVKTHNILFDSNSALQIISDYDIILDCTDNAATRYLLNDACVILKKPLVSGSALRFDGQLTVYNWKNGPCYRCLYPSPVPATLVTNCAEGGVLGPIVGTIGSLQALEAMKIVMGMEPAYGDKMLLFDGELGNFRSIKLRPKQLNCDVCGENPKISELIDYIAFCGSGPSDKEEKLALLPLNKRLSSTEYKQLLDQSHDHLLIDVRPENQLSFGKLPAKNYLNIPFEKLEKSFDLINEKSKEVVLFVCRRGNDSQRSVAAFEKYLATLGKSLQVKDIIGGMHSWSLEVDPSFPIY</sequence>
<keyword evidence="9 11" id="KW-0501">Molybdenum cofactor biosynthesis</keyword>
<comment type="similarity">
    <text evidence="11">In the N-terminal section; belongs to the HesA/MoeB/ThiF family. UBA4 subfamily.</text>
</comment>
<evidence type="ECO:0000256" key="11">
    <source>
        <dbReference type="HAMAP-Rule" id="MF_03049"/>
    </source>
</evidence>
<name>A0AA88I1I3_ARTSF</name>
<evidence type="ECO:0000256" key="3">
    <source>
        <dbReference type="ARBA" id="ARBA00022679"/>
    </source>
</evidence>
<dbReference type="Pfam" id="PF00581">
    <property type="entry name" value="Rhodanese"/>
    <property type="match status" value="1"/>
</dbReference>
<evidence type="ECO:0000259" key="12">
    <source>
        <dbReference type="PROSITE" id="PS50206"/>
    </source>
</evidence>
<keyword evidence="5 11" id="KW-0479">Metal-binding</keyword>
<evidence type="ECO:0000256" key="7">
    <source>
        <dbReference type="ARBA" id="ARBA00022833"/>
    </source>
</evidence>
<feature type="binding site" evidence="11">
    <location>
        <position position="248"/>
    </location>
    <ligand>
        <name>Zn(2+)</name>
        <dbReference type="ChEBI" id="CHEBI:29105"/>
    </ligand>
</feature>
<dbReference type="InterPro" id="IPR001763">
    <property type="entry name" value="Rhodanese-like_dom"/>
</dbReference>
<feature type="active site" description="Glycyl thioester intermediate; for adenylyltransferase activity" evidence="11">
    <location>
        <position position="190"/>
    </location>
</feature>
<dbReference type="GO" id="GO:0046872">
    <property type="term" value="F:metal ion binding"/>
    <property type="evidence" value="ECO:0007669"/>
    <property type="project" value="UniProtKB-KW"/>
</dbReference>
<proteinExistence type="inferred from homology"/>
<keyword evidence="8 11" id="KW-0067">ATP-binding</keyword>
<evidence type="ECO:0000256" key="9">
    <source>
        <dbReference type="ARBA" id="ARBA00023150"/>
    </source>
</evidence>
<evidence type="ECO:0000256" key="1">
    <source>
        <dbReference type="ARBA" id="ARBA00004514"/>
    </source>
</evidence>
<accession>A0AA88I1I3</accession>
<feature type="domain" description="Rhodanese" evidence="12">
    <location>
        <begin position="298"/>
        <end position="395"/>
    </location>
</feature>
<feature type="binding site" evidence="11">
    <location>
        <position position="251"/>
    </location>
    <ligand>
        <name>Zn(2+)</name>
        <dbReference type="ChEBI" id="CHEBI:29105"/>
    </ligand>
</feature>
<evidence type="ECO:0000256" key="5">
    <source>
        <dbReference type="ARBA" id="ARBA00022723"/>
    </source>
</evidence>
<comment type="cofactor">
    <cofactor evidence="11">
        <name>Zn(2+)</name>
        <dbReference type="ChEBI" id="CHEBI:29105"/>
    </cofactor>
    <text evidence="11">Binds 1 zinc ion per subunit.</text>
</comment>
<dbReference type="GO" id="GO:0006777">
    <property type="term" value="P:Mo-molybdopterin cofactor biosynthetic process"/>
    <property type="evidence" value="ECO:0007669"/>
    <property type="project" value="UniProtKB-UniRule"/>
</dbReference>
<dbReference type="HAMAP" id="MF_03049">
    <property type="entry name" value="MOCS3_Uba4"/>
    <property type="match status" value="1"/>
</dbReference>
<evidence type="ECO:0000256" key="4">
    <source>
        <dbReference type="ARBA" id="ARBA00022694"/>
    </source>
</evidence>
<keyword evidence="6 11" id="KW-0547">Nucleotide-binding</keyword>
<dbReference type="Pfam" id="PF00899">
    <property type="entry name" value="ThiF"/>
    <property type="match status" value="1"/>
</dbReference>
<keyword evidence="14" id="KW-1185">Reference proteome</keyword>
<dbReference type="InterPro" id="IPR035985">
    <property type="entry name" value="Ubiquitin-activating_enz"/>
</dbReference>
<keyword evidence="3 11" id="KW-0808">Transferase</keyword>
<dbReference type="GO" id="GO:0004792">
    <property type="term" value="F:thiosulfate-cyanide sulfurtransferase activity"/>
    <property type="evidence" value="ECO:0007669"/>
    <property type="project" value="TreeGrafter"/>
</dbReference>
<feature type="binding site" evidence="11">
    <location>
        <position position="173"/>
    </location>
    <ligand>
        <name>Zn(2+)</name>
        <dbReference type="ChEBI" id="CHEBI:29105"/>
    </ligand>
</feature>
<dbReference type="Gene3D" id="3.40.250.10">
    <property type="entry name" value="Rhodanese-like domain"/>
    <property type="match status" value="1"/>
</dbReference>
<dbReference type="EMBL" id="JAVRJZ010000008">
    <property type="protein sequence ID" value="KAK2719915.1"/>
    <property type="molecule type" value="Genomic_DNA"/>
</dbReference>
<dbReference type="GO" id="GO:0005829">
    <property type="term" value="C:cytosol"/>
    <property type="evidence" value="ECO:0007669"/>
    <property type="project" value="UniProtKB-SubCell"/>
</dbReference>
<dbReference type="InterPro" id="IPR036873">
    <property type="entry name" value="Rhodanese-like_dom_sf"/>
</dbReference>
<dbReference type="NCBIfam" id="NF004281">
    <property type="entry name" value="PRK05690.1"/>
    <property type="match status" value="1"/>
</dbReference>
<feature type="binding site" evidence="11">
    <location>
        <position position="88"/>
    </location>
    <ligand>
        <name>ATP</name>
        <dbReference type="ChEBI" id="CHEBI:30616"/>
    </ligand>
</feature>
<dbReference type="GO" id="GO:0002143">
    <property type="term" value="P:tRNA wobble position uridine thiolation"/>
    <property type="evidence" value="ECO:0007669"/>
    <property type="project" value="InterPro"/>
</dbReference>
<keyword evidence="7 11" id="KW-0862">Zinc</keyword>
<dbReference type="CDD" id="cd00757">
    <property type="entry name" value="ThiF_MoeB_HesA_family"/>
    <property type="match status" value="1"/>
</dbReference>
<evidence type="ECO:0000256" key="6">
    <source>
        <dbReference type="ARBA" id="ARBA00022741"/>
    </source>
</evidence>
<organism evidence="13 14">
    <name type="scientific">Artemia franciscana</name>
    <name type="common">Brine shrimp</name>
    <name type="synonym">Artemia sanfranciscana</name>
    <dbReference type="NCBI Taxonomy" id="6661"/>
    <lineage>
        <taxon>Eukaryota</taxon>
        <taxon>Metazoa</taxon>
        <taxon>Ecdysozoa</taxon>
        <taxon>Arthropoda</taxon>
        <taxon>Crustacea</taxon>
        <taxon>Branchiopoda</taxon>
        <taxon>Anostraca</taxon>
        <taxon>Artemiidae</taxon>
        <taxon>Artemia</taxon>
    </lineage>
</organism>
<dbReference type="GO" id="GO:0042292">
    <property type="term" value="F:URM1 activating enzyme activity"/>
    <property type="evidence" value="ECO:0007669"/>
    <property type="project" value="TreeGrafter"/>
</dbReference>
<dbReference type="EC" id="2.7.7.-" evidence="11"/>
<dbReference type="SMART" id="SM00450">
    <property type="entry name" value="RHOD"/>
    <property type="match status" value="1"/>
</dbReference>
<evidence type="ECO:0000256" key="2">
    <source>
        <dbReference type="ARBA" id="ARBA00022490"/>
    </source>
</evidence>
<feature type="binding site" evidence="11">
    <location>
        <position position="64"/>
    </location>
    <ligand>
        <name>ATP</name>
        <dbReference type="ChEBI" id="CHEBI:30616"/>
    </ligand>
</feature>
<feature type="active site" description="Cysteine persulfide intermediate; for sulfurtransferase activity" evidence="11">
    <location>
        <position position="350"/>
    </location>
</feature>
<dbReference type="SUPFAM" id="SSF69572">
    <property type="entry name" value="Activating enzymes of the ubiquitin-like proteins"/>
    <property type="match status" value="1"/>
</dbReference>
<dbReference type="GO" id="GO:0005524">
    <property type="term" value="F:ATP binding"/>
    <property type="evidence" value="ECO:0007669"/>
    <property type="project" value="UniProtKB-KW"/>
</dbReference>
<dbReference type="GO" id="GO:0070566">
    <property type="term" value="F:adenylyltransferase activity"/>
    <property type="evidence" value="ECO:0007669"/>
    <property type="project" value="InterPro"/>
</dbReference>
<gene>
    <name evidence="13" type="ORF">QYM36_005406</name>
</gene>
<dbReference type="PANTHER" id="PTHR10953:SF102">
    <property type="entry name" value="ADENYLYLTRANSFERASE AND SULFURTRANSFERASE MOCS3"/>
    <property type="match status" value="1"/>
</dbReference>
<keyword evidence="2 11" id="KW-0963">Cytoplasm</keyword>
<dbReference type="EC" id="2.8.1.-" evidence="11"/>
<feature type="binding site" evidence="11">
    <location>
        <begin position="71"/>
        <end position="75"/>
    </location>
    <ligand>
        <name>ATP</name>
        <dbReference type="ChEBI" id="CHEBI:30616"/>
    </ligand>
</feature>
<comment type="pathway">
    <text evidence="11">tRNA modification; 5-methoxycarbonylmethyl-2-thiouridine-tRNA biosynthesis.</text>
</comment>
<dbReference type="FunFam" id="3.40.50.720:FF:000033">
    <property type="entry name" value="Adenylyltransferase and sulfurtransferase MOCS3"/>
    <property type="match status" value="1"/>
</dbReference>
<dbReference type="PANTHER" id="PTHR10953">
    <property type="entry name" value="UBIQUITIN-ACTIVATING ENZYME E1"/>
    <property type="match status" value="1"/>
</dbReference>
<keyword evidence="4 11" id="KW-0819">tRNA processing</keyword>
<dbReference type="InterPro" id="IPR045886">
    <property type="entry name" value="ThiF/MoeB/HesA"/>
</dbReference>
<feature type="binding site" evidence="11">
    <location>
        <position position="176"/>
    </location>
    <ligand>
        <name>Zn(2+)</name>
        <dbReference type="ChEBI" id="CHEBI:29105"/>
    </ligand>
</feature>
<evidence type="ECO:0000313" key="13">
    <source>
        <dbReference type="EMBL" id="KAK2719915.1"/>
    </source>
</evidence>
<evidence type="ECO:0000313" key="14">
    <source>
        <dbReference type="Proteomes" id="UP001187531"/>
    </source>
</evidence>
<evidence type="ECO:0000256" key="10">
    <source>
        <dbReference type="ARBA" id="ARBA00023268"/>
    </source>
</evidence>
<dbReference type="Proteomes" id="UP001187531">
    <property type="component" value="Unassembled WGS sequence"/>
</dbReference>
<reference evidence="13" key="1">
    <citation type="submission" date="2023-07" db="EMBL/GenBank/DDBJ databases">
        <title>Chromosome-level genome assembly of Artemia franciscana.</title>
        <authorList>
            <person name="Jo E."/>
        </authorList>
    </citation>
    <scope>NUCLEOTIDE SEQUENCE</scope>
    <source>
        <tissue evidence="13">Whole body</tissue>
    </source>
</reference>
<dbReference type="InterPro" id="IPR000594">
    <property type="entry name" value="ThiF_NAD_FAD-bd"/>
</dbReference>